<reference evidence="1 2" key="1">
    <citation type="journal article" date="2021" name="Elife">
        <title>Chloroplast acquisition without the gene transfer in kleptoplastic sea slugs, Plakobranchus ocellatus.</title>
        <authorList>
            <person name="Maeda T."/>
            <person name="Takahashi S."/>
            <person name="Yoshida T."/>
            <person name="Shimamura S."/>
            <person name="Takaki Y."/>
            <person name="Nagai Y."/>
            <person name="Toyoda A."/>
            <person name="Suzuki Y."/>
            <person name="Arimoto A."/>
            <person name="Ishii H."/>
            <person name="Satoh N."/>
            <person name="Nishiyama T."/>
            <person name="Hasebe M."/>
            <person name="Maruyama T."/>
            <person name="Minagawa J."/>
            <person name="Obokata J."/>
            <person name="Shigenobu S."/>
        </authorList>
    </citation>
    <scope>NUCLEOTIDE SEQUENCE [LARGE SCALE GENOMIC DNA]</scope>
</reference>
<gene>
    <name evidence="1" type="ORF">PoB_006718500</name>
</gene>
<dbReference type="EMBL" id="BLXT01007631">
    <property type="protein sequence ID" value="GFO40680.1"/>
    <property type="molecule type" value="Genomic_DNA"/>
</dbReference>
<proteinExistence type="predicted"/>
<accession>A0AAV4D9M5</accession>
<dbReference type="Proteomes" id="UP000735302">
    <property type="component" value="Unassembled WGS sequence"/>
</dbReference>
<protein>
    <submittedName>
        <fullName evidence="1">Uncharacterized protein</fullName>
    </submittedName>
</protein>
<dbReference type="AlphaFoldDB" id="A0AAV4D9M5"/>
<name>A0AAV4D9M5_9GAST</name>
<sequence length="93" mass="10234">MLKDSFSQTASQHWSGADPWFKLRTSESRAQPNDGKRVRRQIVQVTTVLSLNPEVGGISVALRSAGASCRQFIPATAWFGGGKKKDKERDGRS</sequence>
<evidence type="ECO:0000313" key="1">
    <source>
        <dbReference type="EMBL" id="GFO40680.1"/>
    </source>
</evidence>
<comment type="caution">
    <text evidence="1">The sequence shown here is derived from an EMBL/GenBank/DDBJ whole genome shotgun (WGS) entry which is preliminary data.</text>
</comment>
<organism evidence="1 2">
    <name type="scientific">Plakobranchus ocellatus</name>
    <dbReference type="NCBI Taxonomy" id="259542"/>
    <lineage>
        <taxon>Eukaryota</taxon>
        <taxon>Metazoa</taxon>
        <taxon>Spiralia</taxon>
        <taxon>Lophotrochozoa</taxon>
        <taxon>Mollusca</taxon>
        <taxon>Gastropoda</taxon>
        <taxon>Heterobranchia</taxon>
        <taxon>Euthyneura</taxon>
        <taxon>Panpulmonata</taxon>
        <taxon>Sacoglossa</taxon>
        <taxon>Placobranchoidea</taxon>
        <taxon>Plakobranchidae</taxon>
        <taxon>Plakobranchus</taxon>
    </lineage>
</organism>
<evidence type="ECO:0000313" key="2">
    <source>
        <dbReference type="Proteomes" id="UP000735302"/>
    </source>
</evidence>
<keyword evidence="2" id="KW-1185">Reference proteome</keyword>